<dbReference type="Proteomes" id="UP000267096">
    <property type="component" value="Unassembled WGS sequence"/>
</dbReference>
<evidence type="ECO:0000313" key="3">
    <source>
        <dbReference type="WBParaSite" id="ASIM_0001440301-mRNA-1"/>
    </source>
</evidence>
<proteinExistence type="predicted"/>
<dbReference type="AlphaFoldDB" id="A0A0M3K0Q5"/>
<evidence type="ECO:0000313" key="1">
    <source>
        <dbReference type="EMBL" id="VDK50688.1"/>
    </source>
</evidence>
<dbReference type="WBParaSite" id="ASIM_0001440301-mRNA-1">
    <property type="protein sequence ID" value="ASIM_0001440301-mRNA-1"/>
    <property type="gene ID" value="ASIM_0001440301"/>
</dbReference>
<protein>
    <submittedName>
        <fullName evidence="3">ABC transporter permease</fullName>
    </submittedName>
</protein>
<reference evidence="3" key="1">
    <citation type="submission" date="2017-02" db="UniProtKB">
        <authorList>
            <consortium name="WormBaseParasite"/>
        </authorList>
    </citation>
    <scope>IDENTIFICATION</scope>
</reference>
<name>A0A0M3K0Q5_ANISI</name>
<reference evidence="1 2" key="2">
    <citation type="submission" date="2018-11" db="EMBL/GenBank/DDBJ databases">
        <authorList>
            <consortium name="Pathogen Informatics"/>
        </authorList>
    </citation>
    <scope>NUCLEOTIDE SEQUENCE [LARGE SCALE GENOMIC DNA]</scope>
</reference>
<dbReference type="EMBL" id="UYRR01031514">
    <property type="protein sequence ID" value="VDK50688.1"/>
    <property type="molecule type" value="Genomic_DNA"/>
</dbReference>
<accession>A0A0M3K0Q5</accession>
<keyword evidence="2" id="KW-1185">Reference proteome</keyword>
<dbReference type="OrthoDB" id="5796838at2759"/>
<evidence type="ECO:0000313" key="2">
    <source>
        <dbReference type="Proteomes" id="UP000267096"/>
    </source>
</evidence>
<sequence length="115" mass="13486">MRYSILRLASQFLRNKEHVFADRSVFVKDFWRVSGASVLTQIVVAVIIEEFAFPTPDIVYDLRMYLSPDFAEFARYGERGEKDYRLDNSLRSFHISEGRVQRIRERGISKEGGFD</sequence>
<gene>
    <name evidence="1" type="ORF">ASIM_LOCUS13830</name>
</gene>
<organism evidence="3">
    <name type="scientific">Anisakis simplex</name>
    <name type="common">Herring worm</name>
    <dbReference type="NCBI Taxonomy" id="6269"/>
    <lineage>
        <taxon>Eukaryota</taxon>
        <taxon>Metazoa</taxon>
        <taxon>Ecdysozoa</taxon>
        <taxon>Nematoda</taxon>
        <taxon>Chromadorea</taxon>
        <taxon>Rhabditida</taxon>
        <taxon>Spirurina</taxon>
        <taxon>Ascaridomorpha</taxon>
        <taxon>Ascaridoidea</taxon>
        <taxon>Anisakidae</taxon>
        <taxon>Anisakis</taxon>
        <taxon>Anisakis simplex complex</taxon>
    </lineage>
</organism>